<evidence type="ECO:0008006" key="6">
    <source>
        <dbReference type="Google" id="ProtNLM"/>
    </source>
</evidence>
<feature type="signal peptide" evidence="3">
    <location>
        <begin position="1"/>
        <end position="19"/>
    </location>
</feature>
<dbReference type="EMBL" id="JACHHZ010000005">
    <property type="protein sequence ID" value="MBB6095195.1"/>
    <property type="molecule type" value="Genomic_DNA"/>
</dbReference>
<feature type="chain" id="PRO_5032407270" description="Oxygen tolerance protein BatD" evidence="3">
    <location>
        <begin position="20"/>
        <end position="439"/>
    </location>
</feature>
<evidence type="ECO:0000313" key="4">
    <source>
        <dbReference type="EMBL" id="MBB6095195.1"/>
    </source>
</evidence>
<evidence type="ECO:0000256" key="3">
    <source>
        <dbReference type="SAM" id="SignalP"/>
    </source>
</evidence>
<keyword evidence="3" id="KW-0732">Signal</keyword>
<gene>
    <name evidence="4" type="ORF">HNQ60_004085</name>
</gene>
<keyword evidence="2" id="KW-0812">Transmembrane</keyword>
<keyword evidence="2" id="KW-1133">Transmembrane helix</keyword>
<name>A0A841HTM3_9GAMM</name>
<dbReference type="PANTHER" id="PTHR40940:SF1">
    <property type="entry name" value="PROTEIN BATD"/>
    <property type="match status" value="1"/>
</dbReference>
<organism evidence="4 5">
    <name type="scientific">Povalibacter uvarum</name>
    <dbReference type="NCBI Taxonomy" id="732238"/>
    <lineage>
        <taxon>Bacteria</taxon>
        <taxon>Pseudomonadati</taxon>
        <taxon>Pseudomonadota</taxon>
        <taxon>Gammaproteobacteria</taxon>
        <taxon>Steroidobacterales</taxon>
        <taxon>Steroidobacteraceae</taxon>
        <taxon>Povalibacter</taxon>
    </lineage>
</organism>
<reference evidence="4 5" key="1">
    <citation type="submission" date="2020-08" db="EMBL/GenBank/DDBJ databases">
        <title>Genomic Encyclopedia of Type Strains, Phase IV (KMG-IV): sequencing the most valuable type-strain genomes for metagenomic binning, comparative biology and taxonomic classification.</title>
        <authorList>
            <person name="Goeker M."/>
        </authorList>
    </citation>
    <scope>NUCLEOTIDE SEQUENCE [LARGE SCALE GENOMIC DNA]</scope>
    <source>
        <strain evidence="4 5">DSM 26723</strain>
    </source>
</reference>
<evidence type="ECO:0000256" key="1">
    <source>
        <dbReference type="SAM" id="MobiDB-lite"/>
    </source>
</evidence>
<accession>A0A841HTM3</accession>
<evidence type="ECO:0000313" key="5">
    <source>
        <dbReference type="Proteomes" id="UP000588068"/>
    </source>
</evidence>
<protein>
    <recommendedName>
        <fullName evidence="6">Oxygen tolerance protein BatD</fullName>
    </recommendedName>
</protein>
<keyword evidence="5" id="KW-1185">Reference proteome</keyword>
<comment type="caution">
    <text evidence="4">The sequence shown here is derived from an EMBL/GenBank/DDBJ whole genome shotgun (WGS) entry which is preliminary data.</text>
</comment>
<sequence length="439" mass="47544">MASLTVAVLLTHIYVSAFAADASSLLVRTRLEPATVAIGQPATLYVDTYTSLFFTSAIDLPALSVPGAIVTLSDERPSHISTDVNGASWPGIGRKYTITPIVATDLAVPVFEVATKIGPQMQAASSRTKAFTLNVSVPEGAEGAFVTHDLRMTQTTDVDPATLKVGDAFTRTVTLVATGTPAMFIPDVQLGETEGLKSYPSSPVLADAAPDQPVRGTRTFAVNYVVQRPGDFDLPAVEVRWWDLDTKQSETAQVPALHAHAIAAPQPPPPFSVPAEPPAPVPERSIDWRQLLIYCAATIALIVILLWLRPYVVRLFRSWLLWERRRRAAYLQSEHHAFKDLQSALDAGQSKAIPSALYRWLDRLPADSPASAARATSTANEDPFSRACSGLLDEYYGQSGLHESRSAQAVADQLQRKRRASLHDAQQHGAGTRLPVLNP</sequence>
<dbReference type="PANTHER" id="PTHR40940">
    <property type="entry name" value="PROTEIN BATD-RELATED"/>
    <property type="match status" value="1"/>
</dbReference>
<feature type="transmembrane region" description="Helical" evidence="2">
    <location>
        <begin position="291"/>
        <end position="308"/>
    </location>
</feature>
<dbReference type="AlphaFoldDB" id="A0A841HTM3"/>
<dbReference type="InterPro" id="IPR025738">
    <property type="entry name" value="BatD"/>
</dbReference>
<feature type="region of interest" description="Disordered" evidence="1">
    <location>
        <begin position="412"/>
        <end position="439"/>
    </location>
</feature>
<dbReference type="RefSeq" id="WP_184334595.1">
    <property type="nucleotide sequence ID" value="NZ_JACHHZ010000005.1"/>
</dbReference>
<keyword evidence="2" id="KW-0472">Membrane</keyword>
<proteinExistence type="predicted"/>
<dbReference type="Proteomes" id="UP000588068">
    <property type="component" value="Unassembled WGS sequence"/>
</dbReference>
<evidence type="ECO:0000256" key="2">
    <source>
        <dbReference type="SAM" id="Phobius"/>
    </source>
</evidence>